<evidence type="ECO:0000256" key="5">
    <source>
        <dbReference type="SAM" id="MobiDB-lite"/>
    </source>
</evidence>
<dbReference type="EMBL" id="JAAKFY010000006">
    <property type="protein sequence ID" value="KAF3856874.1"/>
    <property type="molecule type" value="Genomic_DNA"/>
</dbReference>
<feature type="transmembrane region" description="Helical" evidence="6">
    <location>
        <begin position="408"/>
        <end position="429"/>
    </location>
</feature>
<dbReference type="OrthoDB" id="9936719at2759"/>
<keyword evidence="4 6" id="KW-0472">Membrane</keyword>
<feature type="transmembrane region" description="Helical" evidence="6">
    <location>
        <begin position="505"/>
        <end position="523"/>
    </location>
</feature>
<keyword evidence="2 6" id="KW-0812">Transmembrane</keyword>
<dbReference type="PROSITE" id="PS51257">
    <property type="entry name" value="PROKAR_LIPOPROTEIN"/>
    <property type="match status" value="1"/>
</dbReference>
<gene>
    <name evidence="8" type="ORF">F7725_017597</name>
</gene>
<protein>
    <recommendedName>
        <fullName evidence="7">G-protein coupled receptors family 1 profile domain-containing protein</fullName>
    </recommendedName>
</protein>
<evidence type="ECO:0000313" key="9">
    <source>
        <dbReference type="Proteomes" id="UP000518266"/>
    </source>
</evidence>
<evidence type="ECO:0000256" key="4">
    <source>
        <dbReference type="ARBA" id="ARBA00023136"/>
    </source>
</evidence>
<dbReference type="GO" id="GO:0016020">
    <property type="term" value="C:membrane"/>
    <property type="evidence" value="ECO:0007669"/>
    <property type="project" value="UniProtKB-SubCell"/>
</dbReference>
<dbReference type="PRINTS" id="PR00237">
    <property type="entry name" value="GPCRRHODOPSN"/>
</dbReference>
<evidence type="ECO:0000256" key="3">
    <source>
        <dbReference type="ARBA" id="ARBA00022989"/>
    </source>
</evidence>
<accession>A0A7J5Z4Y5</accession>
<evidence type="ECO:0000256" key="1">
    <source>
        <dbReference type="ARBA" id="ARBA00004370"/>
    </source>
</evidence>
<dbReference type="InterPro" id="IPR001007">
    <property type="entry name" value="VWF_dom"/>
</dbReference>
<feature type="region of interest" description="Disordered" evidence="5">
    <location>
        <begin position="201"/>
        <end position="224"/>
    </location>
</feature>
<dbReference type="PANTHER" id="PTHR24244:SF0">
    <property type="entry name" value="G-PROTEIN COUPLED RECEPTORS FAMILY 1 PROFILE DOMAIN-CONTAINING PROTEIN"/>
    <property type="match status" value="1"/>
</dbReference>
<dbReference type="InterPro" id="IPR000884">
    <property type="entry name" value="TSP1_rpt"/>
</dbReference>
<sequence>MPRCPAGVPWCQTAVGAAGCAPGRRARPVAPGGPVMPPGACSVTSAPASLGSRDSGNQLGCELDGRRLEEGEVFQPSCAQLCHCLGGGQDLQRPAEGCPRPQLLRLPGRCCREWVCEGRDNSIVPNPPADELGGGLSGPSFGSISNCIHWSSDWSPCSHNCGPGVSTRSTNRNWACRLQTEARLCQIRPCQTLPGLRKLQPLQFPSDGPAGAPGLQEHRSPPAPLLPPSCSPSLTRTVRMVFRCPQNRLTLQQVMFCFAQVSARAGWQLCFYPVENLKLNDMEMSGNDTPALCGPIDLNFTHTFLPSAFVTVFVVGTLSNIWGLRSLCNSWNNIGNINIFMFNLGVADLCTCSPCLSSKSRWEFGQPFCKVTRFCFNLNLYGSIGFLTCISVYRYLGIVHPMRVMGRISSRHSLAVSALVWLLVILQILPDMFFDKNDPTSTNSCYDTTSNERINEYLPYSISWTVTGFAIPLVIILLCYGHVVVVLAKKSSNVNPVLKQRCVKLVVVLVILFSVCFIPYHVFRNVNLQIRILKQSGYCRASFRNIYIAHQVGRFLASLNSAINPLIYIVGNDDFLMRIHRVSNRARMSLAGLTGAARYRRPILDAQFFTLDANP</sequence>
<dbReference type="Gene3D" id="1.20.1070.10">
    <property type="entry name" value="Rhodopsin 7-helix transmembrane proteins"/>
    <property type="match status" value="1"/>
</dbReference>
<dbReference type="Pfam" id="PF19035">
    <property type="entry name" value="TSP1_CCN"/>
    <property type="match status" value="1"/>
</dbReference>
<dbReference type="PROSITE" id="PS50092">
    <property type="entry name" value="TSP1"/>
    <property type="match status" value="1"/>
</dbReference>
<dbReference type="SMART" id="SM00214">
    <property type="entry name" value="VWC"/>
    <property type="match status" value="1"/>
</dbReference>
<dbReference type="InterPro" id="IPR043973">
    <property type="entry name" value="TSP1_CCN"/>
</dbReference>
<evidence type="ECO:0000313" key="8">
    <source>
        <dbReference type="EMBL" id="KAF3856874.1"/>
    </source>
</evidence>
<dbReference type="GO" id="GO:0008188">
    <property type="term" value="F:neuropeptide receptor activity"/>
    <property type="evidence" value="ECO:0007669"/>
    <property type="project" value="InterPro"/>
</dbReference>
<dbReference type="InterPro" id="IPR017452">
    <property type="entry name" value="GPCR_Rhodpsn_7TM"/>
</dbReference>
<keyword evidence="9" id="KW-1185">Reference proteome</keyword>
<name>A0A7J5Z4Y5_DISMA</name>
<dbReference type="InterPro" id="IPR027294">
    <property type="entry name" value="NPS_rcpt"/>
</dbReference>
<reference evidence="8 9" key="1">
    <citation type="submission" date="2020-03" db="EMBL/GenBank/DDBJ databases">
        <title>Dissostichus mawsoni Genome sequencing and assembly.</title>
        <authorList>
            <person name="Park H."/>
        </authorList>
    </citation>
    <scope>NUCLEOTIDE SEQUENCE [LARGE SCALE GENOMIC DNA]</scope>
    <source>
        <strain evidence="8">DM0001</strain>
        <tissue evidence="8">Muscle</tissue>
    </source>
</reference>
<keyword evidence="3 6" id="KW-1133">Transmembrane helix</keyword>
<proteinExistence type="predicted"/>
<dbReference type="Pfam" id="PF00001">
    <property type="entry name" value="7tm_1"/>
    <property type="match status" value="1"/>
</dbReference>
<comment type="caution">
    <text evidence="8">The sequence shown here is derived from an EMBL/GenBank/DDBJ whole genome shotgun (WGS) entry which is preliminary data.</text>
</comment>
<evidence type="ECO:0000256" key="6">
    <source>
        <dbReference type="SAM" id="Phobius"/>
    </source>
</evidence>
<dbReference type="PRINTS" id="PR01157">
    <property type="entry name" value="P2YPURNOCPTR"/>
</dbReference>
<dbReference type="PROSITE" id="PS50262">
    <property type="entry name" value="G_PROTEIN_RECEP_F1_2"/>
    <property type="match status" value="1"/>
</dbReference>
<dbReference type="Proteomes" id="UP000518266">
    <property type="component" value="Unassembled WGS sequence"/>
</dbReference>
<organism evidence="8 9">
    <name type="scientific">Dissostichus mawsoni</name>
    <name type="common">Antarctic cod</name>
    <dbReference type="NCBI Taxonomy" id="36200"/>
    <lineage>
        <taxon>Eukaryota</taxon>
        <taxon>Metazoa</taxon>
        <taxon>Chordata</taxon>
        <taxon>Craniata</taxon>
        <taxon>Vertebrata</taxon>
        <taxon>Euteleostomi</taxon>
        <taxon>Actinopterygii</taxon>
        <taxon>Neopterygii</taxon>
        <taxon>Teleostei</taxon>
        <taxon>Neoteleostei</taxon>
        <taxon>Acanthomorphata</taxon>
        <taxon>Eupercaria</taxon>
        <taxon>Perciformes</taxon>
        <taxon>Notothenioidei</taxon>
        <taxon>Nototheniidae</taxon>
        <taxon>Dissostichus</taxon>
    </lineage>
</organism>
<evidence type="ECO:0000259" key="7">
    <source>
        <dbReference type="PROSITE" id="PS50262"/>
    </source>
</evidence>
<dbReference type="InterPro" id="IPR000276">
    <property type="entry name" value="GPCR_Rhodpsn"/>
</dbReference>
<feature type="transmembrane region" description="Helical" evidence="6">
    <location>
        <begin position="462"/>
        <end position="485"/>
    </location>
</feature>
<dbReference type="SUPFAM" id="SSF57603">
    <property type="entry name" value="FnI-like domain"/>
    <property type="match status" value="1"/>
</dbReference>
<dbReference type="AlphaFoldDB" id="A0A7J5Z4Y5"/>
<evidence type="ECO:0000256" key="2">
    <source>
        <dbReference type="ARBA" id="ARBA00022692"/>
    </source>
</evidence>
<dbReference type="PANTHER" id="PTHR24244">
    <property type="entry name" value="NEUROPEPTIDE S RECEPTOR"/>
    <property type="match status" value="1"/>
</dbReference>
<feature type="domain" description="G-protein coupled receptors family 1 profile" evidence="7">
    <location>
        <begin position="319"/>
        <end position="568"/>
    </location>
</feature>
<feature type="transmembrane region" description="Helical" evidence="6">
    <location>
        <begin position="378"/>
        <end position="396"/>
    </location>
</feature>
<dbReference type="SUPFAM" id="SSF81321">
    <property type="entry name" value="Family A G protein-coupled receptor-like"/>
    <property type="match status" value="1"/>
</dbReference>
<comment type="subcellular location">
    <subcellularLocation>
        <location evidence="1">Membrane</location>
    </subcellularLocation>
</comment>